<dbReference type="GO" id="GO:0016829">
    <property type="term" value="F:lyase activity"/>
    <property type="evidence" value="ECO:0007669"/>
    <property type="project" value="UniProtKB-KW"/>
</dbReference>
<evidence type="ECO:0000313" key="7">
    <source>
        <dbReference type="Proteomes" id="UP000277294"/>
    </source>
</evidence>
<gene>
    <name evidence="6" type="primary">proA_4</name>
    <name evidence="6" type="ORF">PIGHUM_01459</name>
</gene>
<keyword evidence="7" id="KW-1185">Reference proteome</keyword>
<dbReference type="AlphaFoldDB" id="A0A3P4AZC7"/>
<dbReference type="Pfam" id="PF03737">
    <property type="entry name" value="RraA-like"/>
    <property type="match status" value="1"/>
</dbReference>
<evidence type="ECO:0000256" key="2">
    <source>
        <dbReference type="ARBA" id="ARBA00016549"/>
    </source>
</evidence>
<feature type="binding site" evidence="5">
    <location>
        <position position="144"/>
    </location>
    <ligand>
        <name>Mg(2+)</name>
        <dbReference type="ChEBI" id="CHEBI:18420"/>
    </ligand>
</feature>
<reference evidence="6 7" key="1">
    <citation type="submission" date="2018-10" db="EMBL/GenBank/DDBJ databases">
        <authorList>
            <person name="Criscuolo A."/>
        </authorList>
    </citation>
    <scope>NUCLEOTIDE SEQUENCE [LARGE SCALE GENOMIC DNA]</scope>
    <source>
        <strain evidence="6">DnA1</strain>
    </source>
</reference>
<dbReference type="InterPro" id="IPR036704">
    <property type="entry name" value="RraA/RraA-like_sf"/>
</dbReference>
<proteinExistence type="predicted"/>
<dbReference type="InterPro" id="IPR005493">
    <property type="entry name" value="RraA/RraA-like"/>
</dbReference>
<evidence type="ECO:0000256" key="5">
    <source>
        <dbReference type="PIRSR" id="PIRSR605493-1"/>
    </source>
</evidence>
<evidence type="ECO:0000256" key="3">
    <source>
        <dbReference type="ARBA" id="ARBA00029596"/>
    </source>
</evidence>
<comment type="cofactor">
    <cofactor evidence="1">
        <name>a divalent metal cation</name>
        <dbReference type="ChEBI" id="CHEBI:60240"/>
    </cofactor>
</comment>
<feature type="binding site" evidence="5">
    <location>
        <position position="143"/>
    </location>
    <ligand>
        <name>substrate</name>
    </ligand>
</feature>
<dbReference type="Proteomes" id="UP000277294">
    <property type="component" value="Unassembled WGS sequence"/>
</dbReference>
<comment type="cofactor">
    <cofactor evidence="5">
        <name>Mg(2+)</name>
        <dbReference type="ChEBI" id="CHEBI:18420"/>
    </cofactor>
</comment>
<evidence type="ECO:0000313" key="6">
    <source>
        <dbReference type="EMBL" id="VCU69397.1"/>
    </source>
</evidence>
<accession>A0A3P4AZC7</accession>
<dbReference type="EMBL" id="UWPJ01000014">
    <property type="protein sequence ID" value="VCU69397.1"/>
    <property type="molecule type" value="Genomic_DNA"/>
</dbReference>
<dbReference type="GO" id="GO:0046872">
    <property type="term" value="F:metal ion binding"/>
    <property type="evidence" value="ECO:0007669"/>
    <property type="project" value="UniProtKB-KW"/>
</dbReference>
<name>A0A3P4AZC7_9BURK</name>
<dbReference type="Gene3D" id="3.50.30.40">
    <property type="entry name" value="Ribonuclease E inhibitor RraA/RraA-like"/>
    <property type="match status" value="1"/>
</dbReference>
<evidence type="ECO:0000256" key="1">
    <source>
        <dbReference type="ARBA" id="ARBA00001968"/>
    </source>
</evidence>
<dbReference type="PANTHER" id="PTHR33254:SF4">
    <property type="entry name" value="4-HYDROXY-4-METHYL-2-OXOGLUTARATE ALDOLASE 3-RELATED"/>
    <property type="match status" value="1"/>
</dbReference>
<dbReference type="PANTHER" id="PTHR33254">
    <property type="entry name" value="4-HYDROXY-4-METHYL-2-OXOGLUTARATE ALDOLASE 3-RELATED"/>
    <property type="match status" value="1"/>
</dbReference>
<dbReference type="OrthoDB" id="8969658at2"/>
<keyword evidence="6" id="KW-0456">Lyase</keyword>
<sequence length="240" mass="25286">MTKTLLGKLDPKCVRSLDIPRPPEGLIEGFKALGDATGIVSDVMDHLNIVGVLPGSLLRPTIAGATIVGPALTVRNTVLPGHPNDNARAHINGMAEIEAHNIAEQGDVLVIEGVPGVSNMGGISAQVGKRQGEIGAIVSGGVRDVAHSRRVGFPVWSSELSPVTGKWRIETIEVNGPVHIHGIRVNPGDIIVADDTGVCFVPRERAAEILELSRKRAAMEDARCDALDRGVPIRDLPSAS</sequence>
<evidence type="ECO:0000256" key="4">
    <source>
        <dbReference type="ARBA" id="ARBA00030169"/>
    </source>
</evidence>
<organism evidence="6 7">
    <name type="scientific">Pigmentiphaga humi</name>
    <dbReference type="NCBI Taxonomy" id="2478468"/>
    <lineage>
        <taxon>Bacteria</taxon>
        <taxon>Pseudomonadati</taxon>
        <taxon>Pseudomonadota</taxon>
        <taxon>Betaproteobacteria</taxon>
        <taxon>Burkholderiales</taxon>
        <taxon>Alcaligenaceae</taxon>
        <taxon>Pigmentiphaga</taxon>
    </lineage>
</organism>
<keyword evidence="5" id="KW-0479">Metal-binding</keyword>
<keyword evidence="5" id="KW-0460">Magnesium</keyword>
<protein>
    <recommendedName>
        <fullName evidence="2">Putative 4-hydroxy-4-methyl-2-oxoglutarate aldolase</fullName>
    </recommendedName>
    <alternativeName>
        <fullName evidence="3">Regulator of ribonuclease activity homolog</fullName>
    </alternativeName>
    <alternativeName>
        <fullName evidence="4">RraA-like protein</fullName>
    </alternativeName>
</protein>
<dbReference type="SUPFAM" id="SSF89562">
    <property type="entry name" value="RraA-like"/>
    <property type="match status" value="1"/>
</dbReference>
<dbReference type="RefSeq" id="WP_124078749.1">
    <property type="nucleotide sequence ID" value="NZ_UWPJ01000014.1"/>
</dbReference>
<dbReference type="CDD" id="cd16841">
    <property type="entry name" value="RraA_family"/>
    <property type="match status" value="1"/>
</dbReference>